<proteinExistence type="predicted"/>
<feature type="signal peptide" evidence="1">
    <location>
        <begin position="1"/>
        <end position="18"/>
    </location>
</feature>
<dbReference type="EMBL" id="RQTK01000367">
    <property type="protein sequence ID" value="RUS80896.1"/>
    <property type="molecule type" value="Genomic_DNA"/>
</dbReference>
<dbReference type="OrthoDB" id="10505590at2759"/>
<name>A0A3S0ZR88_ELYCH</name>
<dbReference type="AlphaFoldDB" id="A0A3S0ZR88"/>
<evidence type="ECO:0000313" key="2">
    <source>
        <dbReference type="EMBL" id="RUS80896.1"/>
    </source>
</evidence>
<evidence type="ECO:0008006" key="4">
    <source>
        <dbReference type="Google" id="ProtNLM"/>
    </source>
</evidence>
<sequence length="133" mass="13852">MGTLTIACIAVLVAVTSAQVALEDGDMRRGLGEPSQALRKRQSKFDLGINKSPYGVSGTAGVSHTTTGGHKFGGSVTHNVGGSTSGRLDYSKSFANGRGSIGAHVNQDFNTGHRSYGVGVGWNFKRGIRGEQN</sequence>
<feature type="chain" id="PRO_5018784853" description="Attacin C-terminal domain-containing protein" evidence="1">
    <location>
        <begin position="19"/>
        <end position="133"/>
    </location>
</feature>
<dbReference type="Proteomes" id="UP000271974">
    <property type="component" value="Unassembled WGS sequence"/>
</dbReference>
<reference evidence="2 3" key="1">
    <citation type="submission" date="2019-01" db="EMBL/GenBank/DDBJ databases">
        <title>A draft genome assembly of the solar-powered sea slug Elysia chlorotica.</title>
        <authorList>
            <person name="Cai H."/>
            <person name="Li Q."/>
            <person name="Fang X."/>
            <person name="Li J."/>
            <person name="Curtis N.E."/>
            <person name="Altenburger A."/>
            <person name="Shibata T."/>
            <person name="Feng M."/>
            <person name="Maeda T."/>
            <person name="Schwartz J.A."/>
            <person name="Shigenobu S."/>
            <person name="Lundholm N."/>
            <person name="Nishiyama T."/>
            <person name="Yang H."/>
            <person name="Hasebe M."/>
            <person name="Li S."/>
            <person name="Pierce S.K."/>
            <person name="Wang J."/>
        </authorList>
    </citation>
    <scope>NUCLEOTIDE SEQUENCE [LARGE SCALE GENOMIC DNA]</scope>
    <source>
        <strain evidence="2">EC2010</strain>
        <tissue evidence="2">Whole organism of an adult</tissue>
    </source>
</reference>
<comment type="caution">
    <text evidence="2">The sequence shown here is derived from an EMBL/GenBank/DDBJ whole genome shotgun (WGS) entry which is preliminary data.</text>
</comment>
<organism evidence="2 3">
    <name type="scientific">Elysia chlorotica</name>
    <name type="common">Eastern emerald elysia</name>
    <name type="synonym">Sea slug</name>
    <dbReference type="NCBI Taxonomy" id="188477"/>
    <lineage>
        <taxon>Eukaryota</taxon>
        <taxon>Metazoa</taxon>
        <taxon>Spiralia</taxon>
        <taxon>Lophotrochozoa</taxon>
        <taxon>Mollusca</taxon>
        <taxon>Gastropoda</taxon>
        <taxon>Heterobranchia</taxon>
        <taxon>Euthyneura</taxon>
        <taxon>Panpulmonata</taxon>
        <taxon>Sacoglossa</taxon>
        <taxon>Placobranchoidea</taxon>
        <taxon>Plakobranchidae</taxon>
        <taxon>Elysia</taxon>
    </lineage>
</organism>
<gene>
    <name evidence="2" type="ORF">EGW08_011332</name>
</gene>
<evidence type="ECO:0000256" key="1">
    <source>
        <dbReference type="SAM" id="SignalP"/>
    </source>
</evidence>
<keyword evidence="3" id="KW-1185">Reference proteome</keyword>
<protein>
    <recommendedName>
        <fullName evidence="4">Attacin C-terminal domain-containing protein</fullName>
    </recommendedName>
</protein>
<keyword evidence="1" id="KW-0732">Signal</keyword>
<evidence type="ECO:0000313" key="3">
    <source>
        <dbReference type="Proteomes" id="UP000271974"/>
    </source>
</evidence>
<accession>A0A3S0ZR88</accession>